<dbReference type="HAMAP" id="MF_01325_B">
    <property type="entry name" value="Ribosomal_uL3_B"/>
    <property type="match status" value="1"/>
</dbReference>
<dbReference type="Pfam" id="PF00297">
    <property type="entry name" value="Ribosomal_L3"/>
    <property type="match status" value="1"/>
</dbReference>
<dbReference type="GO" id="GO:0006412">
    <property type="term" value="P:translation"/>
    <property type="evidence" value="ECO:0007669"/>
    <property type="project" value="UniProtKB-UniRule"/>
</dbReference>
<dbReference type="PROSITE" id="PS00474">
    <property type="entry name" value="RIBOSOMAL_L3"/>
    <property type="match status" value="1"/>
</dbReference>
<dbReference type="InterPro" id="IPR019927">
    <property type="entry name" value="Ribosomal_uL3_bac/org-type"/>
</dbReference>
<comment type="similarity">
    <text evidence="1 7 8">Belongs to the universal ribosomal protein uL3 family.</text>
</comment>
<keyword evidence="5 7" id="KW-0687">Ribonucleoprotein</keyword>
<dbReference type="KEGG" id="mfq:MYF_02505"/>
<dbReference type="STRING" id="743971.MYF_02505"/>
<dbReference type="GO" id="GO:0003735">
    <property type="term" value="F:structural constituent of ribosome"/>
    <property type="evidence" value="ECO:0007669"/>
    <property type="project" value="UniProtKB-UniRule"/>
</dbReference>
<gene>
    <name evidence="7 11" type="primary">rplC</name>
    <name evidence="11" type="ORF">MYF_02505</name>
</gene>
<comment type="subunit">
    <text evidence="7 9">Part of the 50S ribosomal subunit. Forms a cluster with proteins L14 and L19.</text>
</comment>
<evidence type="ECO:0000256" key="4">
    <source>
        <dbReference type="ARBA" id="ARBA00022980"/>
    </source>
</evidence>
<evidence type="ECO:0000256" key="9">
    <source>
        <dbReference type="RuleBase" id="RU003906"/>
    </source>
</evidence>
<keyword evidence="2 7" id="KW-0699">rRNA-binding</keyword>
<evidence type="ECO:0000256" key="3">
    <source>
        <dbReference type="ARBA" id="ARBA00022884"/>
    </source>
</evidence>
<protein>
    <recommendedName>
        <fullName evidence="6 7">Large ribosomal subunit protein uL3</fullName>
    </recommendedName>
</protein>
<accession>A0A0A8E710</accession>
<evidence type="ECO:0000256" key="6">
    <source>
        <dbReference type="ARBA" id="ARBA00035243"/>
    </source>
</evidence>
<evidence type="ECO:0000256" key="2">
    <source>
        <dbReference type="ARBA" id="ARBA00022730"/>
    </source>
</evidence>
<dbReference type="Proteomes" id="UP000031129">
    <property type="component" value="Chromosome"/>
</dbReference>
<evidence type="ECO:0000256" key="1">
    <source>
        <dbReference type="ARBA" id="ARBA00006540"/>
    </source>
</evidence>
<dbReference type="EMBL" id="CP007585">
    <property type="protein sequence ID" value="AJC50000.1"/>
    <property type="molecule type" value="Genomic_DNA"/>
</dbReference>
<evidence type="ECO:0000256" key="5">
    <source>
        <dbReference type="ARBA" id="ARBA00023274"/>
    </source>
</evidence>
<dbReference type="SUPFAM" id="SSF50447">
    <property type="entry name" value="Translation proteins"/>
    <property type="match status" value="1"/>
</dbReference>
<dbReference type="OrthoDB" id="9806135at2"/>
<comment type="function">
    <text evidence="7 9">One of the primary rRNA binding proteins, it binds directly near the 3'-end of the 23S rRNA, where it nucleates assembly of the 50S subunit.</text>
</comment>
<dbReference type="FunFam" id="2.40.30.10:FF:000004">
    <property type="entry name" value="50S ribosomal protein L3"/>
    <property type="match status" value="1"/>
</dbReference>
<evidence type="ECO:0000256" key="7">
    <source>
        <dbReference type="HAMAP-Rule" id="MF_01325"/>
    </source>
</evidence>
<keyword evidence="12" id="KW-1185">Reference proteome</keyword>
<dbReference type="PANTHER" id="PTHR11229:SF16">
    <property type="entry name" value="LARGE RIBOSOMAL SUBUNIT PROTEIN UL3C"/>
    <property type="match status" value="1"/>
</dbReference>
<proteinExistence type="inferred from homology"/>
<evidence type="ECO:0000313" key="11">
    <source>
        <dbReference type="EMBL" id="AJC50000.1"/>
    </source>
</evidence>
<keyword evidence="3 7" id="KW-0694">RNA-binding</keyword>
<evidence type="ECO:0000313" key="12">
    <source>
        <dbReference type="Proteomes" id="UP000031129"/>
    </source>
</evidence>
<dbReference type="GO" id="GO:0022625">
    <property type="term" value="C:cytosolic large ribosomal subunit"/>
    <property type="evidence" value="ECO:0007669"/>
    <property type="project" value="TreeGrafter"/>
</dbReference>
<dbReference type="AlphaFoldDB" id="A0A0A8E710"/>
<dbReference type="InterPro" id="IPR019926">
    <property type="entry name" value="Ribosomal_uL3_CS"/>
</dbReference>
<dbReference type="Gene3D" id="2.40.30.10">
    <property type="entry name" value="Translation factors"/>
    <property type="match status" value="1"/>
</dbReference>
<dbReference type="PANTHER" id="PTHR11229">
    <property type="entry name" value="50S RIBOSOMAL PROTEIN L3"/>
    <property type="match status" value="1"/>
</dbReference>
<keyword evidence="4 7" id="KW-0689">Ribosomal protein</keyword>
<name>A0A0A8E710_MESFC</name>
<reference evidence="11 12" key="1">
    <citation type="journal article" date="2015" name="Genome Announc.">
        <title>Complete Genome Sequence of Mycoplasma flocculare Strain Ms42T (ATCC 27399T).</title>
        <authorList>
            <person name="Calcutt M.J."/>
            <person name="Foecking M.F."/>
            <person name="Heidari M.B."/>
            <person name="McIntosh M.A."/>
        </authorList>
    </citation>
    <scope>NUCLEOTIDE SEQUENCE [LARGE SCALE GENOMIC DNA]</scope>
    <source>
        <strain evidence="12">ATCC 27399</strain>
    </source>
</reference>
<dbReference type="NCBIfam" id="TIGR03625">
    <property type="entry name" value="L3_bact"/>
    <property type="match status" value="1"/>
</dbReference>
<dbReference type="InterPro" id="IPR000597">
    <property type="entry name" value="Ribosomal_uL3"/>
</dbReference>
<organism evidence="11 12">
    <name type="scientific">Mesomycoplasma flocculare ATCC 27399</name>
    <dbReference type="NCBI Taxonomy" id="743971"/>
    <lineage>
        <taxon>Bacteria</taxon>
        <taxon>Bacillati</taxon>
        <taxon>Mycoplasmatota</taxon>
        <taxon>Mycoplasmoidales</taxon>
        <taxon>Metamycoplasmataceae</taxon>
        <taxon>Mesomycoplasma</taxon>
    </lineage>
</organism>
<evidence type="ECO:0000256" key="10">
    <source>
        <dbReference type="SAM" id="MobiDB-lite"/>
    </source>
</evidence>
<dbReference type="HOGENOM" id="CLU_044142_4_0_14"/>
<dbReference type="GO" id="GO:0019843">
    <property type="term" value="F:rRNA binding"/>
    <property type="evidence" value="ECO:0007669"/>
    <property type="project" value="UniProtKB-UniRule"/>
</dbReference>
<feature type="region of interest" description="Disordered" evidence="10">
    <location>
        <begin position="125"/>
        <end position="147"/>
    </location>
</feature>
<dbReference type="RefSeq" id="WP_002557839.1">
    <property type="nucleotide sequence ID" value="NZ_CP007585.1"/>
</dbReference>
<evidence type="ECO:0000256" key="8">
    <source>
        <dbReference type="RuleBase" id="RU003905"/>
    </source>
</evidence>
<dbReference type="InterPro" id="IPR009000">
    <property type="entry name" value="Transl_B-barrel_sf"/>
</dbReference>
<sequence>MKGILGKKIGMSQLFTTDGVAIPASIIEVPENIVTKIITKEKNNYNAVQLSAFDKKESRFLKPEIGHFAKANTKPKKFIREFRNLQGFKLGQVVDVSIFSAGEFVDVIGTSKGKGFAGTIKRHNQAIGPRSHGGGGGSKPIRQTGSLGDISGNKVVKGMTMPGHLGCSRVTKQSLEIIKVDKENNLLILKGSVPGPKKSFLIIKTATKKPKAKTPVSLFEISFNSNNQELNNE</sequence>
<dbReference type="Gene3D" id="3.30.160.810">
    <property type="match status" value="1"/>
</dbReference>